<dbReference type="RefSeq" id="WP_038254242.1">
    <property type="nucleotide sequence ID" value="NZ_CAWLUU010000104.1"/>
</dbReference>
<dbReference type="Proteomes" id="UP000028483">
    <property type="component" value="Unassembled WGS sequence"/>
</dbReference>
<sequence length="71" mass="8071">MAKRSLSRSKNDYIAIMQRCNAIKGETLPSDLTNQRDCGGLVFVDEAYVNRTVRRRIAAAERLENKKKGSR</sequence>
<gene>
    <name evidence="1" type="ORF">XBO1_1160001</name>
</gene>
<reference evidence="1" key="1">
    <citation type="submission" date="2013-07" db="EMBL/GenBank/DDBJ databases">
        <title>Sub-species coevolution in mutualistic symbiosis.</title>
        <authorList>
            <person name="Murfin K."/>
            <person name="Klassen J."/>
            <person name="Lee M."/>
            <person name="Forst S."/>
            <person name="Stock P."/>
            <person name="Goodrich-Blair H."/>
        </authorList>
    </citation>
    <scope>NUCLEOTIDE SEQUENCE [LARGE SCALE GENOMIC DNA]</scope>
    <source>
        <strain evidence="1">Oregonense</strain>
    </source>
</reference>
<name>A0A077P321_XENBV</name>
<accession>A0A077P321</accession>
<protein>
    <submittedName>
        <fullName evidence="1">Uncharacterized protein</fullName>
    </submittedName>
</protein>
<dbReference type="HOGENOM" id="CLU_2739141_0_0_6"/>
<comment type="caution">
    <text evidence="1">The sequence shown here is derived from an EMBL/GenBank/DDBJ whole genome shotgun (WGS) entry which is preliminary data.</text>
</comment>
<proteinExistence type="predicted"/>
<dbReference type="AlphaFoldDB" id="A0A077P321"/>
<dbReference type="EMBL" id="CBSX010000020">
    <property type="protein sequence ID" value="CDH04236.1"/>
    <property type="molecule type" value="Genomic_DNA"/>
</dbReference>
<evidence type="ECO:0000313" key="1">
    <source>
        <dbReference type="EMBL" id="CDH04236.1"/>
    </source>
</evidence>
<organism evidence="1">
    <name type="scientific">Xenorhabdus bovienii str. oregonense</name>
    <dbReference type="NCBI Taxonomy" id="1398202"/>
    <lineage>
        <taxon>Bacteria</taxon>
        <taxon>Pseudomonadati</taxon>
        <taxon>Pseudomonadota</taxon>
        <taxon>Gammaproteobacteria</taxon>
        <taxon>Enterobacterales</taxon>
        <taxon>Morganellaceae</taxon>
        <taxon>Xenorhabdus</taxon>
    </lineage>
</organism>